<comment type="caution">
    <text evidence="1">The sequence shown here is derived from an EMBL/GenBank/DDBJ whole genome shotgun (WGS) entry which is preliminary data.</text>
</comment>
<sequence>MEDDKMKSNEKAFKQAVNACICNVKAALAICRKNSLNTNAAALAYVCQAHNCAKQVQLLAVITGDNNYKDFYNYFIRFNRSFMQAASNNMPQTEACGQYELLIQQYEKLSFSD</sequence>
<proteinExistence type="predicted"/>
<evidence type="ECO:0000313" key="2">
    <source>
        <dbReference type="Proteomes" id="UP000559117"/>
    </source>
</evidence>
<dbReference type="Proteomes" id="UP000559117">
    <property type="component" value="Unassembled WGS sequence"/>
</dbReference>
<organism evidence="1 2">
    <name type="scientific">Pectinatus brassicae</name>
    <dbReference type="NCBI Taxonomy" id="862415"/>
    <lineage>
        <taxon>Bacteria</taxon>
        <taxon>Bacillati</taxon>
        <taxon>Bacillota</taxon>
        <taxon>Negativicutes</taxon>
        <taxon>Selenomonadales</taxon>
        <taxon>Selenomonadaceae</taxon>
        <taxon>Pectinatus</taxon>
    </lineage>
</organism>
<keyword evidence="2" id="KW-1185">Reference proteome</keyword>
<dbReference type="EMBL" id="JACHFH010000009">
    <property type="protein sequence ID" value="MBB5335857.1"/>
    <property type="molecule type" value="Genomic_DNA"/>
</dbReference>
<protein>
    <submittedName>
        <fullName evidence="1">Uncharacterized protein</fullName>
    </submittedName>
</protein>
<accession>A0A840UJP0</accession>
<reference evidence="1 2" key="1">
    <citation type="submission" date="2020-08" db="EMBL/GenBank/DDBJ databases">
        <title>Genomic Encyclopedia of Type Strains, Phase IV (KMG-IV): sequencing the most valuable type-strain genomes for metagenomic binning, comparative biology and taxonomic classification.</title>
        <authorList>
            <person name="Goeker M."/>
        </authorList>
    </citation>
    <scope>NUCLEOTIDE SEQUENCE [LARGE SCALE GENOMIC DNA]</scope>
    <source>
        <strain evidence="1 2">DSM 24661</strain>
    </source>
</reference>
<evidence type="ECO:0000313" key="1">
    <source>
        <dbReference type="EMBL" id="MBB5335857.1"/>
    </source>
</evidence>
<name>A0A840UJP0_9FIRM</name>
<dbReference type="AlphaFoldDB" id="A0A840UJP0"/>
<gene>
    <name evidence="1" type="ORF">HNR32_000991</name>
</gene>